<evidence type="ECO:0000313" key="6">
    <source>
        <dbReference type="EMBL" id="OKO98684.1"/>
    </source>
</evidence>
<accession>A0A1Q5TEM8</accession>
<comment type="catalytic activity">
    <reaction evidence="1">
        <text>beta-D-ribopyranose = beta-D-ribofuranose</text>
        <dbReference type="Rhea" id="RHEA:25432"/>
        <dbReference type="ChEBI" id="CHEBI:27476"/>
        <dbReference type="ChEBI" id="CHEBI:47002"/>
        <dbReference type="EC" id="5.4.99.62"/>
    </reaction>
</comment>
<dbReference type="InterPro" id="IPR023750">
    <property type="entry name" value="RbsD-like_sf"/>
</dbReference>
<dbReference type="GO" id="GO:0048029">
    <property type="term" value="F:monosaccharide binding"/>
    <property type="evidence" value="ECO:0007669"/>
    <property type="project" value="InterPro"/>
</dbReference>
<evidence type="ECO:0000256" key="1">
    <source>
        <dbReference type="ARBA" id="ARBA00000223"/>
    </source>
</evidence>
<organism evidence="6 7">
    <name type="scientific">Xenorhabdus eapokensis</name>
    <dbReference type="NCBI Taxonomy" id="1873482"/>
    <lineage>
        <taxon>Bacteria</taxon>
        <taxon>Pseudomonadati</taxon>
        <taxon>Pseudomonadota</taxon>
        <taxon>Gammaproteobacteria</taxon>
        <taxon>Enterobacterales</taxon>
        <taxon>Morganellaceae</taxon>
        <taxon>Xenorhabdus</taxon>
    </lineage>
</organism>
<dbReference type="GO" id="GO:0062193">
    <property type="term" value="F:D-ribose pyranase activity"/>
    <property type="evidence" value="ECO:0007669"/>
    <property type="project" value="UniProtKB-EC"/>
</dbReference>
<dbReference type="GO" id="GO:0016872">
    <property type="term" value="F:intramolecular lyase activity"/>
    <property type="evidence" value="ECO:0007669"/>
    <property type="project" value="InterPro"/>
</dbReference>
<dbReference type="InterPro" id="IPR023064">
    <property type="entry name" value="D-ribose_pyranase"/>
</dbReference>
<dbReference type="GO" id="GO:0005829">
    <property type="term" value="C:cytosol"/>
    <property type="evidence" value="ECO:0007669"/>
    <property type="project" value="TreeGrafter"/>
</dbReference>
<name>A0A1Q5TEM8_9GAMM</name>
<dbReference type="InterPro" id="IPR007721">
    <property type="entry name" value="RbsD_FucU"/>
</dbReference>
<evidence type="ECO:0000256" key="5">
    <source>
        <dbReference type="ARBA" id="ARBA00023277"/>
    </source>
</evidence>
<protein>
    <recommendedName>
        <fullName evidence="2">D-ribose pyranase</fullName>
        <ecNumber evidence="2">5.4.99.62</ecNumber>
    </recommendedName>
</protein>
<keyword evidence="4" id="KW-0413">Isomerase</keyword>
<proteinExistence type="predicted"/>
<keyword evidence="3" id="KW-0963">Cytoplasm</keyword>
<dbReference type="Pfam" id="PF05025">
    <property type="entry name" value="RbsD_FucU"/>
    <property type="match status" value="1"/>
</dbReference>
<dbReference type="PANTHER" id="PTHR37831:SF1">
    <property type="entry name" value="D-RIBOSE PYRANASE"/>
    <property type="match status" value="1"/>
</dbReference>
<dbReference type="Proteomes" id="UP000186268">
    <property type="component" value="Unassembled WGS sequence"/>
</dbReference>
<dbReference type="PANTHER" id="PTHR37831">
    <property type="entry name" value="D-RIBOSE PYRANASE"/>
    <property type="match status" value="1"/>
</dbReference>
<dbReference type="SUPFAM" id="SSF102546">
    <property type="entry name" value="RbsD-like"/>
    <property type="match status" value="1"/>
</dbReference>
<evidence type="ECO:0000256" key="2">
    <source>
        <dbReference type="ARBA" id="ARBA00012862"/>
    </source>
</evidence>
<dbReference type="EMBL" id="MKGQ01000075">
    <property type="protein sequence ID" value="OKO98684.1"/>
    <property type="molecule type" value="Genomic_DNA"/>
</dbReference>
<reference evidence="6 7" key="1">
    <citation type="submission" date="2016-09" db="EMBL/GenBank/DDBJ databases">
        <title>Xenorhabdus thuongxuanensis sp. nov. and Xenorhabdus eapokensis sp. nov., isolated from Steinernema species.</title>
        <authorList>
            <person name="Kaempfer P."/>
            <person name="Tobias N.J."/>
            <person name="Phan Ke L."/>
            <person name="Bode H.B."/>
            <person name="Glaeser S.P."/>
        </authorList>
    </citation>
    <scope>NUCLEOTIDE SEQUENCE [LARGE SCALE GENOMIC DNA]</scope>
    <source>
        <strain evidence="6 7">DL20</strain>
    </source>
</reference>
<evidence type="ECO:0000313" key="7">
    <source>
        <dbReference type="Proteomes" id="UP000186268"/>
    </source>
</evidence>
<dbReference type="EC" id="5.4.99.62" evidence="2"/>
<sequence>MKKGVLLHSDISAVISRLGHTDQIAISDAGLSIPSFTQTIDLALTQGTLDLLSVFDVVGQCTGFDSS</sequence>
<gene>
    <name evidence="6" type="ORF">Xedl_03809</name>
</gene>
<evidence type="ECO:0000256" key="4">
    <source>
        <dbReference type="ARBA" id="ARBA00023235"/>
    </source>
</evidence>
<dbReference type="GO" id="GO:0019303">
    <property type="term" value="P:D-ribose catabolic process"/>
    <property type="evidence" value="ECO:0007669"/>
    <property type="project" value="TreeGrafter"/>
</dbReference>
<keyword evidence="7" id="KW-1185">Reference proteome</keyword>
<dbReference type="AlphaFoldDB" id="A0A1Q5TEM8"/>
<comment type="caution">
    <text evidence="6">The sequence shown here is derived from an EMBL/GenBank/DDBJ whole genome shotgun (WGS) entry which is preliminary data.</text>
</comment>
<dbReference type="Gene3D" id="3.40.1650.10">
    <property type="entry name" value="RbsD-like domain"/>
    <property type="match status" value="1"/>
</dbReference>
<keyword evidence="5" id="KW-0119">Carbohydrate metabolism</keyword>
<evidence type="ECO:0000256" key="3">
    <source>
        <dbReference type="ARBA" id="ARBA00022490"/>
    </source>
</evidence>
<dbReference type="STRING" id="1873482.Xedl_03809"/>